<evidence type="ECO:0000259" key="9">
    <source>
        <dbReference type="PROSITE" id="PS50135"/>
    </source>
</evidence>
<dbReference type="CDD" id="cd00167">
    <property type="entry name" value="SANT"/>
    <property type="match status" value="1"/>
</dbReference>
<dbReference type="PANTHER" id="PTHR22705">
    <property type="entry name" value="ZINC FINGER, ZZ DOMAIN CONTAINING 3"/>
    <property type="match status" value="1"/>
</dbReference>
<dbReference type="InterPro" id="IPR043145">
    <property type="entry name" value="Znf_ZZ_sf"/>
</dbReference>
<evidence type="ECO:0000256" key="3">
    <source>
        <dbReference type="ARBA" id="ARBA00022771"/>
    </source>
</evidence>
<evidence type="ECO:0000256" key="6">
    <source>
        <dbReference type="SAM" id="Coils"/>
    </source>
</evidence>
<comment type="subcellular location">
    <subcellularLocation>
        <location evidence="1">Nucleus</location>
    </subcellularLocation>
</comment>
<evidence type="ECO:0000259" key="10">
    <source>
        <dbReference type="PROSITE" id="PS51294"/>
    </source>
</evidence>
<dbReference type="Gene3D" id="3.30.60.90">
    <property type="match status" value="1"/>
</dbReference>
<keyword evidence="3 5" id="KW-0863">Zinc-finger</keyword>
<evidence type="ECO:0000256" key="1">
    <source>
        <dbReference type="ARBA" id="ARBA00004123"/>
    </source>
</evidence>
<evidence type="ECO:0000256" key="5">
    <source>
        <dbReference type="PROSITE-ProRule" id="PRU00228"/>
    </source>
</evidence>
<dbReference type="OrthoDB" id="20473at2759"/>
<dbReference type="GO" id="GO:0070461">
    <property type="term" value="C:SAGA-type complex"/>
    <property type="evidence" value="ECO:0007669"/>
    <property type="project" value="UniProtKB-ARBA"/>
</dbReference>
<keyword evidence="2" id="KW-0479">Metal-binding</keyword>
<dbReference type="SMART" id="SM00291">
    <property type="entry name" value="ZnF_ZZ"/>
    <property type="match status" value="1"/>
</dbReference>
<dbReference type="Pfam" id="PF00569">
    <property type="entry name" value="ZZ"/>
    <property type="match status" value="1"/>
</dbReference>
<sequence>MSGSCLGHPGKQPIFQMSDVGDSRMEDLPSLSPAVDEIGEYYFESDPLALKGNPDYQLLMKTLVRLQAQRGKAVRDMERLQEMREQALRDPLHFVTALQNGENLNLPGPQEIVQIPHIDWEKYNVQSIMQGMRPKTRKRILQESQQTQPDSREPASSDKIMVRGRIYDESKPQTFNQSWTDEEQRKLEELLIKYPDETIASHRWVKISSELGTRTPLQVQSRVQKYFIALKRGGLPVPGRNPRTAVLRKQGARRRSVLHAVTPSRSSSFMKAFNMYEEEKDSIPSDVLNCASQGYLDEVSDEEDLSEELRNSEEYQELLRLKQVQRYKQKEVDTGIVVHPGFSCDVCGVDPIKGPRWHCVQCPATTSVDLCEMCVKTDFSTDSHQPTHVLQCFKALCVRDTVVS</sequence>
<protein>
    <recommendedName>
        <fullName evidence="13">ZZ-type zinc finger-containing protein 3</fullName>
    </recommendedName>
</protein>
<dbReference type="STRING" id="6689.A0A3R7NB00"/>
<keyword evidence="12" id="KW-1185">Reference proteome</keyword>
<evidence type="ECO:0000256" key="2">
    <source>
        <dbReference type="ARBA" id="ARBA00022723"/>
    </source>
</evidence>
<dbReference type="Pfam" id="PF00249">
    <property type="entry name" value="Myb_DNA-binding"/>
    <property type="match status" value="1"/>
</dbReference>
<dbReference type="Gene3D" id="1.10.10.60">
    <property type="entry name" value="Homeodomain-like"/>
    <property type="match status" value="1"/>
</dbReference>
<dbReference type="InterPro" id="IPR000433">
    <property type="entry name" value="Znf_ZZ"/>
</dbReference>
<evidence type="ECO:0000313" key="11">
    <source>
        <dbReference type="EMBL" id="ROT82222.1"/>
    </source>
</evidence>
<feature type="domain" description="Myb-like" evidence="8">
    <location>
        <begin position="171"/>
        <end position="227"/>
    </location>
</feature>
<gene>
    <name evidence="11" type="ORF">C7M84_024604</name>
</gene>
<dbReference type="InterPro" id="IPR001005">
    <property type="entry name" value="SANT/Myb"/>
</dbReference>
<comment type="caution">
    <text evidence="11">The sequence shown here is derived from an EMBL/GenBank/DDBJ whole genome shotgun (WGS) entry which is preliminary data.</text>
</comment>
<dbReference type="EMBL" id="QCYY01000856">
    <property type="protein sequence ID" value="ROT82222.1"/>
    <property type="molecule type" value="Genomic_DNA"/>
</dbReference>
<dbReference type="AlphaFoldDB" id="A0A3R7NB00"/>
<evidence type="ECO:0000259" key="8">
    <source>
        <dbReference type="PROSITE" id="PS50090"/>
    </source>
</evidence>
<evidence type="ECO:0008006" key="13">
    <source>
        <dbReference type="Google" id="ProtNLM"/>
    </source>
</evidence>
<dbReference type="InterPro" id="IPR017930">
    <property type="entry name" value="Myb_dom"/>
</dbReference>
<feature type="region of interest" description="Disordered" evidence="7">
    <location>
        <begin position="134"/>
        <end position="158"/>
    </location>
</feature>
<dbReference type="PANTHER" id="PTHR22705:SF0">
    <property type="entry name" value="ZZ-TYPE ZINC FINGER-CONTAINING PROTEIN 3"/>
    <property type="match status" value="1"/>
</dbReference>
<feature type="domain" description="HTH myb-type" evidence="10">
    <location>
        <begin position="177"/>
        <end position="231"/>
    </location>
</feature>
<reference evidence="11 12" key="1">
    <citation type="submission" date="2018-04" db="EMBL/GenBank/DDBJ databases">
        <authorList>
            <person name="Zhang X."/>
            <person name="Yuan J."/>
            <person name="Li F."/>
            <person name="Xiang J."/>
        </authorList>
    </citation>
    <scope>NUCLEOTIDE SEQUENCE [LARGE SCALE GENOMIC DNA]</scope>
    <source>
        <tissue evidence="11">Muscle</tissue>
    </source>
</reference>
<dbReference type="Proteomes" id="UP000283509">
    <property type="component" value="Unassembled WGS sequence"/>
</dbReference>
<dbReference type="GO" id="GO:0005634">
    <property type="term" value="C:nucleus"/>
    <property type="evidence" value="ECO:0007669"/>
    <property type="project" value="UniProtKB-SubCell"/>
</dbReference>
<dbReference type="GO" id="GO:0008270">
    <property type="term" value="F:zinc ion binding"/>
    <property type="evidence" value="ECO:0007669"/>
    <property type="project" value="UniProtKB-KW"/>
</dbReference>
<feature type="coiled-coil region" evidence="6">
    <location>
        <begin position="63"/>
        <end position="90"/>
    </location>
</feature>
<keyword evidence="4" id="KW-0862">Zinc</keyword>
<proteinExistence type="predicted"/>
<feature type="domain" description="ZZ-type" evidence="9">
    <location>
        <begin position="339"/>
        <end position="398"/>
    </location>
</feature>
<reference evidence="11 12" key="2">
    <citation type="submission" date="2019-01" db="EMBL/GenBank/DDBJ databases">
        <title>The decoding of complex shrimp genome reveals the adaptation for benthos swimmer, frequently molting mechanism and breeding impact on genome.</title>
        <authorList>
            <person name="Sun Y."/>
            <person name="Gao Y."/>
            <person name="Yu Y."/>
        </authorList>
    </citation>
    <scope>NUCLEOTIDE SEQUENCE [LARGE SCALE GENOMIC DNA]</scope>
    <source>
        <tissue evidence="11">Muscle</tissue>
    </source>
</reference>
<accession>A0A3R7NB00</accession>
<dbReference type="SUPFAM" id="SSF57850">
    <property type="entry name" value="RING/U-box"/>
    <property type="match status" value="1"/>
</dbReference>
<dbReference type="PROSITE" id="PS51294">
    <property type="entry name" value="HTH_MYB"/>
    <property type="match status" value="1"/>
</dbReference>
<dbReference type="SMART" id="SM00717">
    <property type="entry name" value="SANT"/>
    <property type="match status" value="1"/>
</dbReference>
<dbReference type="PROSITE" id="PS50135">
    <property type="entry name" value="ZF_ZZ_2"/>
    <property type="match status" value="1"/>
</dbReference>
<dbReference type="PROSITE" id="PS50090">
    <property type="entry name" value="MYB_LIKE"/>
    <property type="match status" value="1"/>
</dbReference>
<dbReference type="InterPro" id="IPR009057">
    <property type="entry name" value="Homeodomain-like_sf"/>
</dbReference>
<dbReference type="SUPFAM" id="SSF46689">
    <property type="entry name" value="Homeodomain-like"/>
    <property type="match status" value="1"/>
</dbReference>
<dbReference type="InterPro" id="IPR037830">
    <property type="entry name" value="ZZZ3"/>
</dbReference>
<keyword evidence="6" id="KW-0175">Coiled coil</keyword>
<evidence type="ECO:0000313" key="12">
    <source>
        <dbReference type="Proteomes" id="UP000283509"/>
    </source>
</evidence>
<name>A0A3R7NB00_PENVA</name>
<evidence type="ECO:0000256" key="4">
    <source>
        <dbReference type="ARBA" id="ARBA00022833"/>
    </source>
</evidence>
<organism evidence="11 12">
    <name type="scientific">Penaeus vannamei</name>
    <name type="common">Whiteleg shrimp</name>
    <name type="synonym">Litopenaeus vannamei</name>
    <dbReference type="NCBI Taxonomy" id="6689"/>
    <lineage>
        <taxon>Eukaryota</taxon>
        <taxon>Metazoa</taxon>
        <taxon>Ecdysozoa</taxon>
        <taxon>Arthropoda</taxon>
        <taxon>Crustacea</taxon>
        <taxon>Multicrustacea</taxon>
        <taxon>Malacostraca</taxon>
        <taxon>Eumalacostraca</taxon>
        <taxon>Eucarida</taxon>
        <taxon>Decapoda</taxon>
        <taxon>Dendrobranchiata</taxon>
        <taxon>Penaeoidea</taxon>
        <taxon>Penaeidae</taxon>
        <taxon>Penaeus</taxon>
    </lineage>
</organism>
<evidence type="ECO:0000256" key="7">
    <source>
        <dbReference type="SAM" id="MobiDB-lite"/>
    </source>
</evidence>